<dbReference type="EMBL" id="BK016203">
    <property type="protein sequence ID" value="DAG02082.1"/>
    <property type="molecule type" value="Genomic_DNA"/>
</dbReference>
<evidence type="ECO:0000259" key="1">
    <source>
        <dbReference type="Pfam" id="PF12705"/>
    </source>
</evidence>
<evidence type="ECO:0000313" key="2">
    <source>
        <dbReference type="EMBL" id="DAG02082.1"/>
    </source>
</evidence>
<reference evidence="2" key="1">
    <citation type="journal article" date="2021" name="Proc. Natl. Acad. Sci. U.S.A.">
        <title>A Catalog of Tens of Thousands of Viruses from Human Metagenomes Reveals Hidden Associations with Chronic Diseases.</title>
        <authorList>
            <person name="Tisza M.J."/>
            <person name="Buck C.B."/>
        </authorList>
    </citation>
    <scope>NUCLEOTIDE SEQUENCE</scope>
    <source>
        <strain evidence="2">Ct4uh47</strain>
    </source>
</reference>
<name>A0A8S5V5P4_9CAUD</name>
<dbReference type="Pfam" id="PF12705">
    <property type="entry name" value="PDDEXK_1"/>
    <property type="match status" value="1"/>
</dbReference>
<dbReference type="Gene3D" id="3.90.320.10">
    <property type="match status" value="1"/>
</dbReference>
<dbReference type="InterPro" id="IPR038726">
    <property type="entry name" value="PDDEXK_AddAB-type"/>
</dbReference>
<proteinExistence type="predicted"/>
<sequence>MRVDVSEIKTFKSCRRQWQLSSRNKFHMRPIVTPPQFALGTIFHESLAQLYLGVPYEKVMEMVRREMQTDNDAALLAMIPGYYKNVLPSDLDRFKVLDIEHHFEIAPKTSDGEYLFPLEPLVNKSTGEVQYDANGDPIMVSSLLVCGSIDMIVLDEAQNKIYGFEHKTCKSFRDESYLWMDEQPRVYTWALKEYVEEYNAKHGTNYELGGVYLNEVKKLLRNFQYQRTLCMYTDEDLDNFMRSFFEDCLSCKHAVDNNSYAAPKPSYFNCNMCSFKTICTTYMYANLDKDAVLDEFKEEFVERTEDHLEEKAERSTEEK</sequence>
<dbReference type="InterPro" id="IPR011604">
    <property type="entry name" value="PDDEXK-like_dom_sf"/>
</dbReference>
<protein>
    <submittedName>
        <fullName evidence="2">PD-(D/E)XK nuclease superfamily protein</fullName>
    </submittedName>
</protein>
<feature type="domain" description="PD-(D/E)XK endonuclease-like" evidence="1">
    <location>
        <begin position="5"/>
        <end position="279"/>
    </location>
</feature>
<accession>A0A8S5V5P4</accession>
<organism evidence="2">
    <name type="scientific">Myoviridae sp. ct4uh47</name>
    <dbReference type="NCBI Taxonomy" id="2825032"/>
    <lineage>
        <taxon>Viruses</taxon>
        <taxon>Duplodnaviria</taxon>
        <taxon>Heunggongvirae</taxon>
        <taxon>Uroviricota</taxon>
        <taxon>Caudoviricetes</taxon>
    </lineage>
</organism>